<evidence type="ECO:0000313" key="6">
    <source>
        <dbReference type="Proteomes" id="UP000638014"/>
    </source>
</evidence>
<dbReference type="PROSITE" id="PS50887">
    <property type="entry name" value="GGDEF"/>
    <property type="match status" value="1"/>
</dbReference>
<comment type="cofactor">
    <cofactor evidence="1">
        <name>Mg(2+)</name>
        <dbReference type="ChEBI" id="CHEBI:18420"/>
    </cofactor>
</comment>
<dbReference type="SUPFAM" id="SSF141868">
    <property type="entry name" value="EAL domain-like"/>
    <property type="match status" value="1"/>
</dbReference>
<gene>
    <name evidence="5" type="ORF">IC617_01530</name>
</gene>
<dbReference type="InterPro" id="IPR052155">
    <property type="entry name" value="Biofilm_reg_signaling"/>
</dbReference>
<dbReference type="InterPro" id="IPR001633">
    <property type="entry name" value="EAL_dom"/>
</dbReference>
<feature type="domain" description="GGDEF" evidence="4">
    <location>
        <begin position="387"/>
        <end position="528"/>
    </location>
</feature>
<sequence length="793" mass="88957">MKLIQRVNVILVPIILGLLMLAGALAYLLFIRHSDTFLQEAVKQDLLFLDEEMAQASEQQHAAAREILNSAELLRFLNESNLDFQAFAHATAVRQVLQRVTNAAQSSIEVQLVTNQLSILISQTSKDDPFSEPQLLKFPQPAYHDYLLELQQPEPRLNERQFVYRDDQSTIYLGLLMPFSSHLLLEDSVNIPADRHHVLLLQTKLVEFDRLQQKLARRYQLAATDVVIDLAPHAVAATPLAQPVSWRRNQQGGFEATLHHPQFNLSVTLPKRARDAIMGDILLGICVMILVLTLLAFLVIRGLINRQIIKPINKLVGEIRLSQQNNTMTLEHKLACDEVSELNNAYVQLLNDVHHLATNDSLTGLANRYSFHLWLERQAQRAAKTGEKMALLFIDLDNFKRVNDNYGHATGDRLLQTFSAKLISSIRPSDVAVSMRQHALARLAGDEFAVLLTQVNNSQSAEIVAKRILKLFDNGLEVDGVSYNVQASIGIAMMPEDGTHSQDILKHADAAMYKAKALGKNRYQFCTEDIARALDLRNQIEQALEQALDHNGFHLVFMPIYDLTIMQPTGAEVLIRCPALAEMGISPEQFIPIAEATGQIKRIDLWVLERALQILQEMNAVPAFEHFYLAINISAVELHNKQFTRQVSELLSKYQTNPAQLELELTETSLANDDPDSLHTLTQLTELGLTLSLDDFGTGYTAFTQLASYPVSALKIDRSFTAVIGDRSATKQPMVDIILSLAKLYQLDVVAEGVESQQQLDYLQQRGCHRAQGYFLCQPIDKDALLQTLSTTA</sequence>
<dbReference type="InterPro" id="IPR029787">
    <property type="entry name" value="Nucleotide_cyclase"/>
</dbReference>
<feature type="domain" description="EAL" evidence="3">
    <location>
        <begin position="537"/>
        <end position="793"/>
    </location>
</feature>
<reference evidence="5" key="1">
    <citation type="submission" date="2020-09" db="EMBL/GenBank/DDBJ databases">
        <title>A novel bacterium of genus Neiella, isolated from South China Sea.</title>
        <authorList>
            <person name="Huang H."/>
            <person name="Mo K."/>
            <person name="Hu Y."/>
        </authorList>
    </citation>
    <scope>NUCLEOTIDE SEQUENCE</scope>
    <source>
        <strain evidence="5">HB171785</strain>
    </source>
</reference>
<keyword evidence="6" id="KW-1185">Reference proteome</keyword>
<protein>
    <submittedName>
        <fullName evidence="5">EAL domain-containing protein</fullName>
    </submittedName>
</protein>
<dbReference type="NCBIfam" id="TIGR00254">
    <property type="entry name" value="GGDEF"/>
    <property type="match status" value="1"/>
</dbReference>
<evidence type="ECO:0000256" key="2">
    <source>
        <dbReference type="SAM" id="Phobius"/>
    </source>
</evidence>
<dbReference type="Pfam" id="PF00990">
    <property type="entry name" value="GGDEF"/>
    <property type="match status" value="1"/>
</dbReference>
<dbReference type="InterPro" id="IPR035919">
    <property type="entry name" value="EAL_sf"/>
</dbReference>
<dbReference type="PANTHER" id="PTHR44757:SF2">
    <property type="entry name" value="BIOFILM ARCHITECTURE MAINTENANCE PROTEIN MBAA"/>
    <property type="match status" value="1"/>
</dbReference>
<name>A0A8J6QNZ0_9GAMM</name>
<evidence type="ECO:0000313" key="5">
    <source>
        <dbReference type="EMBL" id="MBD1388099.1"/>
    </source>
</evidence>
<dbReference type="Proteomes" id="UP000638014">
    <property type="component" value="Unassembled WGS sequence"/>
</dbReference>
<dbReference type="InterPro" id="IPR000160">
    <property type="entry name" value="GGDEF_dom"/>
</dbReference>
<keyword evidence="2" id="KW-0472">Membrane</keyword>
<dbReference type="AlphaFoldDB" id="A0A8J6QNZ0"/>
<dbReference type="SMART" id="SM00052">
    <property type="entry name" value="EAL"/>
    <property type="match status" value="1"/>
</dbReference>
<accession>A0A8J6QNZ0</accession>
<dbReference type="CDD" id="cd01949">
    <property type="entry name" value="GGDEF"/>
    <property type="match status" value="1"/>
</dbReference>
<dbReference type="SMART" id="SM00267">
    <property type="entry name" value="GGDEF"/>
    <property type="match status" value="1"/>
</dbReference>
<evidence type="ECO:0000259" key="3">
    <source>
        <dbReference type="PROSITE" id="PS50883"/>
    </source>
</evidence>
<dbReference type="PANTHER" id="PTHR44757">
    <property type="entry name" value="DIGUANYLATE CYCLASE DGCP"/>
    <property type="match status" value="1"/>
</dbReference>
<dbReference type="RefSeq" id="WP_191143214.1">
    <property type="nucleotide sequence ID" value="NZ_JACXAF010000001.1"/>
</dbReference>
<dbReference type="InterPro" id="IPR043128">
    <property type="entry name" value="Rev_trsase/Diguanyl_cyclase"/>
</dbReference>
<dbReference type="SUPFAM" id="SSF55073">
    <property type="entry name" value="Nucleotide cyclase"/>
    <property type="match status" value="1"/>
</dbReference>
<evidence type="ECO:0000256" key="1">
    <source>
        <dbReference type="ARBA" id="ARBA00001946"/>
    </source>
</evidence>
<comment type="caution">
    <text evidence="5">The sequence shown here is derived from an EMBL/GenBank/DDBJ whole genome shotgun (WGS) entry which is preliminary data.</text>
</comment>
<dbReference type="Gene3D" id="3.30.70.270">
    <property type="match status" value="1"/>
</dbReference>
<dbReference type="CDD" id="cd01948">
    <property type="entry name" value="EAL"/>
    <property type="match status" value="1"/>
</dbReference>
<feature type="transmembrane region" description="Helical" evidence="2">
    <location>
        <begin position="281"/>
        <end position="304"/>
    </location>
</feature>
<dbReference type="Pfam" id="PF00563">
    <property type="entry name" value="EAL"/>
    <property type="match status" value="1"/>
</dbReference>
<proteinExistence type="predicted"/>
<keyword evidence="2" id="KW-0812">Transmembrane</keyword>
<dbReference type="FunFam" id="3.30.70.270:FF:000001">
    <property type="entry name" value="Diguanylate cyclase domain protein"/>
    <property type="match status" value="1"/>
</dbReference>
<dbReference type="PROSITE" id="PS50883">
    <property type="entry name" value="EAL"/>
    <property type="match status" value="1"/>
</dbReference>
<dbReference type="EMBL" id="JACXAF010000001">
    <property type="protein sequence ID" value="MBD1388099.1"/>
    <property type="molecule type" value="Genomic_DNA"/>
</dbReference>
<dbReference type="GO" id="GO:0003824">
    <property type="term" value="F:catalytic activity"/>
    <property type="evidence" value="ECO:0007669"/>
    <property type="project" value="UniProtKB-ARBA"/>
</dbReference>
<dbReference type="Gene3D" id="3.20.20.450">
    <property type="entry name" value="EAL domain"/>
    <property type="match status" value="1"/>
</dbReference>
<feature type="transmembrane region" description="Helical" evidence="2">
    <location>
        <begin position="6"/>
        <end position="30"/>
    </location>
</feature>
<keyword evidence="2" id="KW-1133">Transmembrane helix</keyword>
<organism evidence="5 6">
    <name type="scientific">Neiella litorisoli</name>
    <dbReference type="NCBI Taxonomy" id="2771431"/>
    <lineage>
        <taxon>Bacteria</taxon>
        <taxon>Pseudomonadati</taxon>
        <taxon>Pseudomonadota</taxon>
        <taxon>Gammaproteobacteria</taxon>
        <taxon>Alteromonadales</taxon>
        <taxon>Echinimonadaceae</taxon>
        <taxon>Neiella</taxon>
    </lineage>
</organism>
<evidence type="ECO:0000259" key="4">
    <source>
        <dbReference type="PROSITE" id="PS50887"/>
    </source>
</evidence>